<evidence type="ECO:0000313" key="1">
    <source>
        <dbReference type="EMBL" id="KAH0576676.1"/>
    </source>
</evidence>
<sequence length="2300" mass="271480">MFVQSKNNIISFSVSQRSKRQFIYLQVNKLYIDNQISITNFKDITIDNNLLVFQGYKFKINQDIRIFKDYLSLYFGKIDFLNNSVVFKEICSNIDIEFYFSQDFFRINCQDKQYFIYNKNIAIKQNKSNKTVFITQDGVHLLNLFYNNDNDLRQFDVSIISQVKQNQIQQSMNYNIFNVVLTHFYQYDQIDNVIIYQPLDNITKSKIHFQQQEIVVQTDTIYQSITLSSIELLTLQYDSKLIVIKLSNSMQLFMSFDSLPFMEQFVVQLLNLQSNQNSQAKVHYVNLLNHNIISNSLQLDVETLINSIQDFNNKEQVFQKICYIYQNYQRNLPCISKNTQLLEFISKQITLEPVTNVQFIYFQVLLFLISSRAQYEYLCGQNATIFQNLSTYLINKNQKYHDLMICLLIRYSFSYQWQPTILEVGARYDGLNLLYCLQYQPFKYYNLISVSKKVQGKSSALAKIGIHSRYQQGQKYIISRTKIEQFNRLFIVNQTSDLIPKLGKFIVNLQTQSFLITSLVLGILQDILVTKTHLEKQQNDSLLKLQLLRKQLFELIFENSSYFIQLTCSNIIEFQISSTLIMKQFFQEQLLSTSIKNLVSEQFLLTGNLIQLVETILKNEYDILSQIQWSLLSIMYVQNKNVQNIVNKILPISLTKGMQAVNIKEIYSQQSKKLQLNGKVNDIRQLLYTPSYSSTLVWDFQIALGVQHQLVAFLLQFKQQQTSNTNLCLNYEQLNISYRSLSNRELSQYDIDIHGFVLSQLIVFEPNIEFNFIGQNQTEYYLIQQIDRPFKQLKFLIQNVNPQKVADIYYSSFIQEINDFEIKQVLIYVLNTIYLQFNVQFNYFNEFTSDIIEQIQKQKYGLVLYQLYFLETLCYQQQQNDVLKRNNFFGLVNNKLISSLYINILSSTQLLKQDNALLIPNSKLIYNSTYHNLYEVSYRLIYYTLFYLNQHLEQYSSFPFPIIITLCKSQCLLISLYNTVIELFIGHSNSPMFIQICQLMNLIVTIFPSQIQQIIDIGFIQLFLSNQFGVIENVHIFCLIKKLISISSGLQILQSYLPISFVYYIQNNTEQLVADIFCTPFCLQLNCFFSNNLRQQLQKHLKTQLQQISIHYLSENVIDNDTIYKLELKFKDCAKTTIKFDNIKVLNFKSMIYIELIDKQKYIYYFSMLSPDNYENDQVSIFHEQMIQKFQTDINISKVKVYFEQLLCFEEEKHRLDLLSLDFFQIGMPYYHQTIKLLIIVFLTKIQLELDFINQNSREYEDTQKILSTYIKQTGGTGKLLLQTKQIGQLPDYYLKIITNKSYELLQIINIILQVHAQFLDQFQNLEMTNFKAFENLSHSIDLLIYLQQINFTEIIQILNKFNSLMDNEILQVNKALCEQKKAQYYETIFQLEINIMKRATCYTELDDIIIHCHQIILNEIMKQNLIILENLNYNLLIQILETSLNLLYFNKINELSGLYLEQLFTFIKYLSVSKELSLPLQQSKIFIFLILYAYKQNSLAPFILGNLMKYQQNNEVIQQFSYLGYLLSHNVVPESFNSELLRNVYTDRIVYTQQLQQGIIKYLEDLTQLQDYQYDNIQFSCQQYTTFHYFYKNYCFTSILTLIYNQFGSKFTNFYEQIYKISSNEQILVNLINFYKENYNFYQEFNQKVDTFDSQFQQVGNPLIRMQSVYLSIILRLVYQQTDFIPLLQTWFIEHLLILSVQNTYDHDQEILSEQASILLTLIDYEQNENYNLLIKYNSQLLMVLLEYTKIYNYSICFLLKDQYTQQINQSLEQSQFQLINLSTIPKTSYILTKKSFIQYLLQYTTKQEQIICYCDLIQLYLLIKSLNLSTDYNILITDDDYILKSAISQLQKIMSISTFLKQILPIPLQLAILNGDLQHIFKVFNTSVELPSFVWNSTCTQQLLLLLEDVISNKIIPNLFLTQNILQDQDFNYYNVIDYIVQFYTQSLTLYSNVFINIYNEQSLNKIVNLPQPNIFITDILEFITNETFINLGQETVINFITAFYNVIRQQPVFIYTLIENPNFDKFINLIFTKNQWLPTYSIDNIQTVLQYTSTILETMLNFSFDYSKIISKQTFVQLYKIILLNISELSIVDIDNSITQYKQDLLLQLISISSLLLQNPDYRLYFQRTLFGYLSNSKIYGPFTLYLILIQTTFSSSIRYFAASALETVLLSSVDTMQEITNILQNENFIELRQAFVELEISYLGDNLPVPRISLQAILQQQRIQKPNLDNFTQADSLNALNCFNEVGPIPCQNSVILSQFLSHQPAGMSLKQVLEDYQEIVILNQILQFSKEQIIQ</sequence>
<dbReference type="EMBL" id="AUWU02000001">
    <property type="protein sequence ID" value="KAH0576676.1"/>
    <property type="molecule type" value="Genomic_DNA"/>
</dbReference>
<accession>A0A9P8LYG5</accession>
<proteinExistence type="predicted"/>
<dbReference type="RefSeq" id="XP_067767449.1">
    <property type="nucleotide sequence ID" value="XM_067903967.1"/>
</dbReference>
<keyword evidence="2" id="KW-1185">Reference proteome</keyword>
<protein>
    <submittedName>
        <fullName evidence="1">Uncharacterized protein</fullName>
    </submittedName>
</protein>
<name>A0A9P8LYG5_9EUKA</name>
<dbReference type="Proteomes" id="UP000018208">
    <property type="component" value="Unassembled WGS sequence"/>
</dbReference>
<organism evidence="1 2">
    <name type="scientific">Spironucleus salmonicida</name>
    <dbReference type="NCBI Taxonomy" id="348837"/>
    <lineage>
        <taxon>Eukaryota</taxon>
        <taxon>Metamonada</taxon>
        <taxon>Diplomonadida</taxon>
        <taxon>Hexamitidae</taxon>
        <taxon>Hexamitinae</taxon>
        <taxon>Spironucleus</taxon>
    </lineage>
</organism>
<evidence type="ECO:0000313" key="2">
    <source>
        <dbReference type="Proteomes" id="UP000018208"/>
    </source>
</evidence>
<comment type="caution">
    <text evidence="1">The sequence shown here is derived from an EMBL/GenBank/DDBJ whole genome shotgun (WGS) entry which is preliminary data.</text>
</comment>
<dbReference type="KEGG" id="ssao:94294045"/>
<gene>
    <name evidence="1" type="ORF">SS50377_20022</name>
</gene>
<dbReference type="GeneID" id="94294045"/>
<reference evidence="1 2" key="1">
    <citation type="journal article" date="2014" name="PLoS Genet.">
        <title>The Genome of Spironucleus salmonicida Highlights a Fish Pathogen Adapted to Fluctuating Environments.</title>
        <authorList>
            <person name="Xu F."/>
            <person name="Jerlstrom-Hultqvist J."/>
            <person name="Einarsson E."/>
            <person name="Astvaldsson A."/>
            <person name="Svard S.G."/>
            <person name="Andersson J.O."/>
        </authorList>
    </citation>
    <scope>NUCLEOTIDE SEQUENCE [LARGE SCALE GENOMIC DNA]</scope>
    <source>
        <strain evidence="1 2">ATCC 50377</strain>
    </source>
</reference>